<dbReference type="OrthoDB" id="852489at2"/>
<evidence type="ECO:0000313" key="4">
    <source>
        <dbReference type="Proteomes" id="UP000462449"/>
    </source>
</evidence>
<evidence type="ECO:0000313" key="1">
    <source>
        <dbReference type="EMBL" id="MUP38740.1"/>
    </source>
</evidence>
<dbReference type="EMBL" id="QTZN02000031">
    <property type="protein sequence ID" value="MVB07945.1"/>
    <property type="molecule type" value="Genomic_DNA"/>
</dbReference>
<reference evidence="1 4" key="2">
    <citation type="submission" date="2019-12" db="EMBL/GenBank/DDBJ databases">
        <title>Draft genome sequence of Labilibaculum sp. strain 44 isolated from deep waters of Black Sea.</title>
        <authorList>
            <person name="Yadav S."/>
            <person name="Villanueva L."/>
        </authorList>
    </citation>
    <scope>NUCLEOTIDE SEQUENCE [LARGE SCALE GENOMIC DNA]</scope>
    <source>
        <strain evidence="1 4">44</strain>
    </source>
</reference>
<accession>A0A7M4D7W1</accession>
<evidence type="ECO:0000313" key="2">
    <source>
        <dbReference type="EMBL" id="MVB07945.1"/>
    </source>
</evidence>
<sequence length="226" mass="25813">MKKIVFVFTFILIGLSVKSQLINLEFNAGYGCYNLKDVKAFQNRLSDIGPLPNIKSVERFPSSAYYSTSLNLSLGSSSQLGVEFSYLTSGGRNHVADYSGEYKLDMLLNGYKIGAKYQYLIYDRNRLSFGIQIAGGWIMSNLDLTEYMVVQDVMLIDNKMNLKGKGMYIESGLRFLYEFSNRMNIHFDMQYEYDLENKLKQKGQNVSVQANWSGIRPSIGISYQIF</sequence>
<reference evidence="2 3" key="1">
    <citation type="submission" date="2019-11" db="EMBL/GenBank/DDBJ databases">
        <title>Draft genome sequence of Labilibaculum sp. strain SYP isolated from Black Sea.</title>
        <authorList>
            <person name="Yadav S."/>
            <person name="Villanueva L."/>
        </authorList>
    </citation>
    <scope>NUCLEOTIDE SEQUENCE [LARGE SCALE GENOMIC DNA]</scope>
    <source>
        <strain evidence="2 3">44</strain>
    </source>
</reference>
<gene>
    <name evidence="2" type="ORF">DWB62_013020</name>
    <name evidence="1" type="ORF">GNY23_13020</name>
</gene>
<dbReference type="Proteomes" id="UP000462449">
    <property type="component" value="Unassembled WGS sequence"/>
</dbReference>
<dbReference type="AlphaFoldDB" id="A0A7M4D7W1"/>
<name>A0A7M4D7W1_9BACT</name>
<keyword evidence="3" id="KW-1185">Reference proteome</keyword>
<comment type="caution">
    <text evidence="1">The sequence shown here is derived from an EMBL/GenBank/DDBJ whole genome shotgun (WGS) entry which is preliminary data.</text>
</comment>
<organism evidence="1 4">
    <name type="scientific">Labilibaculum euxinus</name>
    <dbReference type="NCBI Taxonomy" id="2686357"/>
    <lineage>
        <taxon>Bacteria</taxon>
        <taxon>Pseudomonadati</taxon>
        <taxon>Bacteroidota</taxon>
        <taxon>Bacteroidia</taxon>
        <taxon>Marinilabiliales</taxon>
        <taxon>Marinifilaceae</taxon>
        <taxon>Labilibaculum</taxon>
    </lineage>
</organism>
<dbReference type="EMBL" id="WOTW01000031">
    <property type="protein sequence ID" value="MUP38740.1"/>
    <property type="molecule type" value="Genomic_DNA"/>
</dbReference>
<proteinExistence type="predicted"/>
<protein>
    <recommendedName>
        <fullName evidence="5">Outer membrane beta-barrel protein</fullName>
    </recommendedName>
</protein>
<dbReference type="RefSeq" id="WP_156196304.1">
    <property type="nucleotide sequence ID" value="NZ_QTZN02000031.1"/>
</dbReference>
<evidence type="ECO:0000313" key="3">
    <source>
        <dbReference type="Proteomes" id="UP000285951"/>
    </source>
</evidence>
<dbReference type="Proteomes" id="UP000285951">
    <property type="component" value="Unassembled WGS sequence"/>
</dbReference>
<evidence type="ECO:0008006" key="5">
    <source>
        <dbReference type="Google" id="ProtNLM"/>
    </source>
</evidence>